<evidence type="ECO:0000256" key="1">
    <source>
        <dbReference type="SAM" id="MobiDB-lite"/>
    </source>
</evidence>
<dbReference type="EMBL" id="JAFBEC010000021">
    <property type="protein sequence ID" value="MBM7635016.1"/>
    <property type="molecule type" value="Genomic_DNA"/>
</dbReference>
<reference evidence="2 3" key="1">
    <citation type="submission" date="2021-01" db="EMBL/GenBank/DDBJ databases">
        <title>Genomic Encyclopedia of Type Strains, Phase IV (KMG-IV): sequencing the most valuable type-strain genomes for metagenomic binning, comparative biology and taxonomic classification.</title>
        <authorList>
            <person name="Goeker M."/>
        </authorList>
    </citation>
    <scope>NUCLEOTIDE SEQUENCE [LARGE SCALE GENOMIC DNA]</scope>
    <source>
        <strain evidence="2 3">DSM 25540</strain>
    </source>
</reference>
<dbReference type="RefSeq" id="WP_204699755.1">
    <property type="nucleotide sequence ID" value="NZ_JAFBEC010000021.1"/>
</dbReference>
<dbReference type="Proteomes" id="UP000741863">
    <property type="component" value="Unassembled WGS sequence"/>
</dbReference>
<keyword evidence="3" id="KW-1185">Reference proteome</keyword>
<evidence type="ECO:0000313" key="3">
    <source>
        <dbReference type="Proteomes" id="UP000741863"/>
    </source>
</evidence>
<evidence type="ECO:0008006" key="4">
    <source>
        <dbReference type="Google" id="ProtNLM"/>
    </source>
</evidence>
<gene>
    <name evidence="2" type="ORF">JOD17_004159</name>
</gene>
<feature type="region of interest" description="Disordered" evidence="1">
    <location>
        <begin position="1"/>
        <end position="52"/>
    </location>
</feature>
<sequence length="52" mass="6240">MSDQHKVKSEELSGKKIRSEEMVTKKDKENVKSEELVTYNRDKKQKERENDE</sequence>
<proteinExistence type="predicted"/>
<evidence type="ECO:0000313" key="2">
    <source>
        <dbReference type="EMBL" id="MBM7635016.1"/>
    </source>
</evidence>
<accession>A0ABS2PJ80</accession>
<name>A0ABS2PJ80_9BACL</name>
<organism evidence="2 3">
    <name type="scientific">Geomicrobium sediminis</name>
    <dbReference type="NCBI Taxonomy" id="1347788"/>
    <lineage>
        <taxon>Bacteria</taxon>
        <taxon>Bacillati</taxon>
        <taxon>Bacillota</taxon>
        <taxon>Bacilli</taxon>
        <taxon>Bacillales</taxon>
        <taxon>Geomicrobium</taxon>
    </lineage>
</organism>
<protein>
    <recommendedName>
        <fullName evidence="4">YpzI family protein</fullName>
    </recommendedName>
</protein>
<comment type="caution">
    <text evidence="2">The sequence shown here is derived from an EMBL/GenBank/DDBJ whole genome shotgun (WGS) entry which is preliminary data.</text>
</comment>